<dbReference type="GO" id="GO:0015038">
    <property type="term" value="F:glutathione disulfide oxidoreductase activity"/>
    <property type="evidence" value="ECO:0007669"/>
    <property type="project" value="UniProtKB-UniRule"/>
</dbReference>
<feature type="domain" description="Glutaredoxin" evidence="8">
    <location>
        <begin position="6"/>
        <end position="64"/>
    </location>
</feature>
<dbReference type="PANTHER" id="PTHR45694:SF18">
    <property type="entry name" value="GLUTAREDOXIN-1-RELATED"/>
    <property type="match status" value="1"/>
</dbReference>
<keyword evidence="5" id="KW-1015">Disulfide bond</keyword>
<dbReference type="PROSITE" id="PS51354">
    <property type="entry name" value="GLUTAREDOXIN_2"/>
    <property type="match status" value="1"/>
</dbReference>
<dbReference type="Gene3D" id="3.40.30.10">
    <property type="entry name" value="Glutaredoxin"/>
    <property type="match status" value="1"/>
</dbReference>
<dbReference type="EMBL" id="BMZA01000011">
    <property type="protein sequence ID" value="GGZ10728.1"/>
    <property type="molecule type" value="Genomic_DNA"/>
</dbReference>
<reference evidence="9" key="2">
    <citation type="submission" date="2020-09" db="EMBL/GenBank/DDBJ databases">
        <authorList>
            <person name="Sun Q."/>
            <person name="Kim S."/>
        </authorList>
    </citation>
    <scope>NUCLEOTIDE SEQUENCE</scope>
    <source>
        <strain evidence="9">KCTC 32255</strain>
    </source>
</reference>
<evidence type="ECO:0000256" key="5">
    <source>
        <dbReference type="ARBA" id="ARBA00023157"/>
    </source>
</evidence>
<organism evidence="9 10">
    <name type="scientific">Novosphingobium colocasiae</name>
    <dbReference type="NCBI Taxonomy" id="1256513"/>
    <lineage>
        <taxon>Bacteria</taxon>
        <taxon>Pseudomonadati</taxon>
        <taxon>Pseudomonadota</taxon>
        <taxon>Alphaproteobacteria</taxon>
        <taxon>Sphingomonadales</taxon>
        <taxon>Sphingomonadaceae</taxon>
        <taxon>Novosphingobium</taxon>
    </lineage>
</organism>
<dbReference type="GO" id="GO:0005737">
    <property type="term" value="C:cytoplasm"/>
    <property type="evidence" value="ECO:0007669"/>
    <property type="project" value="TreeGrafter"/>
</dbReference>
<dbReference type="InterPro" id="IPR036249">
    <property type="entry name" value="Thioredoxin-like_sf"/>
</dbReference>
<keyword evidence="3 7" id="KW-0813">Transport</keyword>
<dbReference type="RefSeq" id="WP_189621748.1">
    <property type="nucleotide sequence ID" value="NZ_BMZA01000011.1"/>
</dbReference>
<accession>A0A918PIJ2</accession>
<protein>
    <recommendedName>
        <fullName evidence="7">Glutaredoxin</fullName>
    </recommendedName>
</protein>
<evidence type="ECO:0000313" key="10">
    <source>
        <dbReference type="Proteomes" id="UP000648075"/>
    </source>
</evidence>
<dbReference type="InterPro" id="IPR011900">
    <property type="entry name" value="GRX_bact"/>
</dbReference>
<evidence type="ECO:0000256" key="6">
    <source>
        <dbReference type="ARBA" id="ARBA00023284"/>
    </source>
</evidence>
<evidence type="ECO:0000259" key="8">
    <source>
        <dbReference type="Pfam" id="PF00462"/>
    </source>
</evidence>
<evidence type="ECO:0000256" key="2">
    <source>
        <dbReference type="ARBA" id="ARBA00007787"/>
    </source>
</evidence>
<dbReference type="SUPFAM" id="SSF52833">
    <property type="entry name" value="Thioredoxin-like"/>
    <property type="match status" value="1"/>
</dbReference>
<dbReference type="GO" id="GO:0034599">
    <property type="term" value="P:cellular response to oxidative stress"/>
    <property type="evidence" value="ECO:0007669"/>
    <property type="project" value="TreeGrafter"/>
</dbReference>
<dbReference type="NCBIfam" id="TIGR02181">
    <property type="entry name" value="GRX_bact"/>
    <property type="match status" value="1"/>
</dbReference>
<dbReference type="CDD" id="cd03418">
    <property type="entry name" value="GRX_GRXb_1_3_like"/>
    <property type="match status" value="1"/>
</dbReference>
<evidence type="ECO:0000256" key="3">
    <source>
        <dbReference type="ARBA" id="ARBA00022448"/>
    </source>
</evidence>
<keyword evidence="7" id="KW-0963">Cytoplasm</keyword>
<evidence type="ECO:0000256" key="4">
    <source>
        <dbReference type="ARBA" id="ARBA00022982"/>
    </source>
</evidence>
<comment type="function">
    <text evidence="1 7">Has a glutathione-disulfide oxidoreductase activity in the presence of NADPH and glutathione reductase. Reduces low molecular weight disulfides and proteins.</text>
</comment>
<proteinExistence type="inferred from homology"/>
<dbReference type="InterPro" id="IPR011767">
    <property type="entry name" value="GLR_AS"/>
</dbReference>
<keyword evidence="10" id="KW-1185">Reference proteome</keyword>
<comment type="similarity">
    <text evidence="2 7">Belongs to the glutaredoxin family.</text>
</comment>
<sequence length="87" mass="9342">MSQPKVEIYTKWGCPYCVAAKALLDKKGVSYDEIDVTMGGAKRAEMVERVPGASTVPQVLIDGTPFGGFDDINALDRQGKLNPVLGL</sequence>
<evidence type="ECO:0000256" key="7">
    <source>
        <dbReference type="RuleBase" id="RU364065"/>
    </source>
</evidence>
<reference evidence="9" key="1">
    <citation type="journal article" date="2014" name="Int. J. Syst. Evol. Microbiol.">
        <title>Complete genome sequence of Corynebacterium casei LMG S-19264T (=DSM 44701T), isolated from a smear-ripened cheese.</title>
        <authorList>
            <consortium name="US DOE Joint Genome Institute (JGI-PGF)"/>
            <person name="Walter F."/>
            <person name="Albersmeier A."/>
            <person name="Kalinowski J."/>
            <person name="Ruckert C."/>
        </authorList>
    </citation>
    <scope>NUCLEOTIDE SEQUENCE</scope>
    <source>
        <strain evidence="9">KCTC 32255</strain>
    </source>
</reference>
<gene>
    <name evidence="9" type="primary">grxC</name>
    <name evidence="9" type="ORF">GCM10011614_27100</name>
</gene>
<dbReference type="PANTHER" id="PTHR45694">
    <property type="entry name" value="GLUTAREDOXIN 2"/>
    <property type="match status" value="1"/>
</dbReference>
<dbReference type="Proteomes" id="UP000648075">
    <property type="component" value="Unassembled WGS sequence"/>
</dbReference>
<dbReference type="PRINTS" id="PR00160">
    <property type="entry name" value="GLUTAREDOXIN"/>
</dbReference>
<dbReference type="InterPro" id="IPR002109">
    <property type="entry name" value="Glutaredoxin"/>
</dbReference>
<evidence type="ECO:0000313" key="9">
    <source>
        <dbReference type="EMBL" id="GGZ10728.1"/>
    </source>
</evidence>
<evidence type="ECO:0000256" key="1">
    <source>
        <dbReference type="ARBA" id="ARBA00002549"/>
    </source>
</evidence>
<dbReference type="Pfam" id="PF00462">
    <property type="entry name" value="Glutaredoxin"/>
    <property type="match status" value="1"/>
</dbReference>
<name>A0A918PIJ2_9SPHN</name>
<dbReference type="PROSITE" id="PS00195">
    <property type="entry name" value="GLUTAREDOXIN_1"/>
    <property type="match status" value="1"/>
</dbReference>
<dbReference type="AlphaFoldDB" id="A0A918PIJ2"/>
<dbReference type="GO" id="GO:0045454">
    <property type="term" value="P:cell redox homeostasis"/>
    <property type="evidence" value="ECO:0007669"/>
    <property type="project" value="InterPro"/>
</dbReference>
<keyword evidence="4 7" id="KW-0249">Electron transport</keyword>
<comment type="caution">
    <text evidence="9">The sequence shown here is derived from an EMBL/GenBank/DDBJ whole genome shotgun (WGS) entry which is preliminary data.</text>
</comment>
<keyword evidence="6 7" id="KW-0676">Redox-active center</keyword>
<dbReference type="InterPro" id="IPR014025">
    <property type="entry name" value="Glutaredoxin_subgr"/>
</dbReference>